<dbReference type="PROSITE" id="PS00841">
    <property type="entry name" value="XPG_1"/>
    <property type="match status" value="1"/>
</dbReference>
<sequence length="857" mass="95255">MGVHGLWQVLEPAGKPIALETLENKVLAVDVSLWLHQAVKGFRDAQGSPMANAHLLGLLQRVCKLLFYGVKPVFVFDGGVPQLKKQTLAARQERRTVAQESAQRKARLLLLKARHRGSKRPAPKAPVDDLYVLPPLPEHWNKLYKVEDDDWLSGGEAMWELASLDCDSEEFAALPAETRHRALLAMQHYHRWGPSKKAPKNSEAFSAYQLQGLLRKRTLQQRAEEARQEMRPELFLWGEEAQVSRVASQPNTHQVVLNTSSSKHLLPSESQEGEAGESQIRDWKTASPQEKKEQSNNASQASNPSPSLSVHDPAVLKWLSEECSPNKATDKNFATNSGSALAQGIKSPIETVHPQVKRVVDFTSESAETEEKVSDLRDEVDTSVKLTCDRTKPTVQEPAKVHVAVTKGLEKITNGTSTNSVLPTLSTDLSVSTKPDSRNEERLATSTEPSVQSGEEDKSQDKLQEPIEQEDSDAASDRSGSQDRGGDSSGIVEGSEAALKDACDIVGLSDEEEEEKDEELLAAIQASLLEQNKKEVDQEPTPSSSSSSFWKPPRTEEEKRELQMREQDLEQEAARQQRHAASLNDVLVKECQELLALLGQPYVVSPGEAEAQCAWLEQQGLSQGVVTDDSDAWLFGAQCVYRHLFRPDRRPTRFLLRDLASQFGLDRQKLVAFALLCGSDYTTGVNGVGPVTAMEVLSEFKGDDAISLLEQFRTWLQKAKEEKALPGSKTRSHLVRLSLEAGFPSSRVVQAYLEPTVDESRETFSWGTPDLDALRTYAYQKLGWSREKLDDLLLPVLKRMGIKQKQTRMDQYLEACQAPPKPKLFPSKRLTKAVDKLAPAKRAKIQEPQLSEDSDSS</sequence>
<dbReference type="InterPro" id="IPR006085">
    <property type="entry name" value="XPG_DNA_repair_N"/>
</dbReference>
<keyword evidence="9" id="KW-0460">Magnesium</keyword>
<proteinExistence type="evidence at transcript level"/>
<dbReference type="GO" id="GO:0046872">
    <property type="term" value="F:metal ion binding"/>
    <property type="evidence" value="ECO:0007669"/>
    <property type="project" value="UniProtKB-KW"/>
</dbReference>
<dbReference type="PRINTS" id="PR00853">
    <property type="entry name" value="XPGRADSUPER"/>
</dbReference>
<evidence type="ECO:0000313" key="16">
    <source>
        <dbReference type="EMBL" id="JAT99631.1"/>
    </source>
</evidence>
<evidence type="ECO:0000256" key="6">
    <source>
        <dbReference type="ARBA" id="ARBA00022759"/>
    </source>
</evidence>
<dbReference type="Pfam" id="PF00867">
    <property type="entry name" value="XPG_I"/>
    <property type="match status" value="1"/>
</dbReference>
<keyword evidence="4" id="KW-0540">Nuclease</keyword>
<dbReference type="SMART" id="SM00279">
    <property type="entry name" value="HhH2"/>
    <property type="match status" value="1"/>
</dbReference>
<accession>A0A1E1XKX6</accession>
<dbReference type="GO" id="GO:0005634">
    <property type="term" value="C:nucleus"/>
    <property type="evidence" value="ECO:0007669"/>
    <property type="project" value="UniProtKB-SubCell"/>
</dbReference>
<protein>
    <submittedName>
        <fullName evidence="16">Putative dna repair protein complementing xp-g cells</fullName>
    </submittedName>
</protein>
<dbReference type="Pfam" id="PF00752">
    <property type="entry name" value="XPG_N"/>
    <property type="match status" value="1"/>
</dbReference>
<evidence type="ECO:0000256" key="5">
    <source>
        <dbReference type="ARBA" id="ARBA00022723"/>
    </source>
</evidence>
<evidence type="ECO:0000256" key="3">
    <source>
        <dbReference type="ARBA" id="ARBA00005283"/>
    </source>
</evidence>
<dbReference type="InterPro" id="IPR019974">
    <property type="entry name" value="XPG_CS"/>
</dbReference>
<feature type="compositionally biased region" description="Basic and acidic residues" evidence="13">
    <location>
        <begin position="455"/>
        <end position="465"/>
    </location>
</feature>
<keyword evidence="7" id="KW-0227">DNA damage</keyword>
<evidence type="ECO:0000256" key="10">
    <source>
        <dbReference type="ARBA" id="ARBA00023204"/>
    </source>
</evidence>
<evidence type="ECO:0000256" key="12">
    <source>
        <dbReference type="ARBA" id="ARBA00038112"/>
    </source>
</evidence>
<keyword evidence="5" id="KW-0479">Metal-binding</keyword>
<dbReference type="GO" id="GO:0017108">
    <property type="term" value="F:5'-flap endonuclease activity"/>
    <property type="evidence" value="ECO:0007669"/>
    <property type="project" value="UniProtKB-ARBA"/>
</dbReference>
<feature type="compositionally biased region" description="Polar residues" evidence="13">
    <location>
        <begin position="414"/>
        <end position="434"/>
    </location>
</feature>
<dbReference type="InterPro" id="IPR008918">
    <property type="entry name" value="HhH2"/>
</dbReference>
<dbReference type="FunFam" id="1.10.150.20:FF:000030">
    <property type="entry name" value="Flap endonuclease GEN-like 1"/>
    <property type="match status" value="1"/>
</dbReference>
<dbReference type="EMBL" id="GFAA01003803">
    <property type="protein sequence ID" value="JAT99631.1"/>
    <property type="molecule type" value="mRNA"/>
</dbReference>
<dbReference type="CDD" id="cd09904">
    <property type="entry name" value="H3TH_XPG"/>
    <property type="match status" value="1"/>
</dbReference>
<keyword evidence="10" id="KW-0234">DNA repair</keyword>
<dbReference type="GO" id="GO:0006289">
    <property type="term" value="P:nucleotide-excision repair"/>
    <property type="evidence" value="ECO:0007669"/>
    <property type="project" value="InterPro"/>
</dbReference>
<reference evidence="16" key="1">
    <citation type="submission" date="2016-09" db="EMBL/GenBank/DDBJ databases">
        <authorList>
            <person name="Capua I."/>
            <person name="De Benedictis P."/>
            <person name="Joannis T."/>
            <person name="Lombin L.H."/>
            <person name="Cattoli G."/>
        </authorList>
    </citation>
    <scope>NUCLEOTIDE SEQUENCE</scope>
</reference>
<comment type="cofactor">
    <cofactor evidence="1">
        <name>Mg(2+)</name>
        <dbReference type="ChEBI" id="CHEBI:18420"/>
    </cofactor>
</comment>
<feature type="domain" description="XPG-I" evidence="14">
    <location>
        <begin position="596"/>
        <end position="665"/>
    </location>
</feature>
<name>A0A1E1XKX6_AMBSC</name>
<comment type="similarity">
    <text evidence="3">Belongs to the XPG/RAD2 endonuclease family. XPG subfamily.</text>
</comment>
<dbReference type="AlphaFoldDB" id="A0A1E1XKX6"/>
<evidence type="ECO:0000259" key="14">
    <source>
        <dbReference type="SMART" id="SM00484"/>
    </source>
</evidence>
<comment type="subcellular location">
    <subcellularLocation>
        <location evidence="2">Nucleus</location>
    </subcellularLocation>
</comment>
<dbReference type="PANTHER" id="PTHR16171:SF7">
    <property type="entry name" value="DNA REPAIR PROTEIN RAD2"/>
    <property type="match status" value="1"/>
</dbReference>
<evidence type="ECO:0000256" key="9">
    <source>
        <dbReference type="ARBA" id="ARBA00022842"/>
    </source>
</evidence>
<feature type="region of interest" description="Disordered" evidence="13">
    <location>
        <begin position="836"/>
        <end position="857"/>
    </location>
</feature>
<feature type="region of interest" description="Disordered" evidence="13">
    <location>
        <begin position="533"/>
        <end position="576"/>
    </location>
</feature>
<evidence type="ECO:0000256" key="1">
    <source>
        <dbReference type="ARBA" id="ARBA00001946"/>
    </source>
</evidence>
<dbReference type="GO" id="GO:0003697">
    <property type="term" value="F:single-stranded DNA binding"/>
    <property type="evidence" value="ECO:0007669"/>
    <property type="project" value="InterPro"/>
</dbReference>
<evidence type="ECO:0000256" key="8">
    <source>
        <dbReference type="ARBA" id="ARBA00022801"/>
    </source>
</evidence>
<feature type="compositionally biased region" description="Basic and acidic residues" evidence="13">
    <location>
        <begin position="279"/>
        <end position="294"/>
    </location>
</feature>
<dbReference type="InterPro" id="IPR029060">
    <property type="entry name" value="PIN-like_dom_sf"/>
</dbReference>
<keyword evidence="8" id="KW-0378">Hydrolase</keyword>
<dbReference type="SMART" id="SM00484">
    <property type="entry name" value="XPGI"/>
    <property type="match status" value="1"/>
</dbReference>
<evidence type="ECO:0000256" key="11">
    <source>
        <dbReference type="ARBA" id="ARBA00023242"/>
    </source>
</evidence>
<dbReference type="InterPro" id="IPR006084">
    <property type="entry name" value="XPG/Rad2"/>
</dbReference>
<feature type="region of interest" description="Disordered" evidence="13">
    <location>
        <begin position="259"/>
        <end position="310"/>
    </location>
</feature>
<feature type="compositionally biased region" description="Low complexity" evidence="13">
    <location>
        <begin position="295"/>
        <end position="307"/>
    </location>
</feature>
<dbReference type="PANTHER" id="PTHR16171">
    <property type="entry name" value="DNA REPAIR PROTEIN COMPLEMENTING XP-G CELLS-RELATED"/>
    <property type="match status" value="1"/>
</dbReference>
<reference evidence="16" key="2">
    <citation type="journal article" date="2017" name="Front. Cell. Infect. Microbiol.">
        <title>Analysis of the Salivary Gland Transcriptome of Unfed and Partially Fed Amblyomma sculptum Ticks and Descriptive Proteome of the Saliva.</title>
        <authorList>
            <person name="Esteves E."/>
            <person name="Maruyama S.R."/>
            <person name="Kawahara R."/>
            <person name="Fujita A."/>
            <person name="Martins L.A."/>
            <person name="Righi A.A."/>
            <person name="Costa F.B."/>
            <person name="Palmisano G."/>
            <person name="Labruna M.B."/>
            <person name="Sa-Nunes A."/>
            <person name="Ribeiro J.M.C."/>
            <person name="Fogaca A.C."/>
        </authorList>
    </citation>
    <scope>NUCLEOTIDE SEQUENCE</scope>
</reference>
<dbReference type="SMART" id="SM00485">
    <property type="entry name" value="XPGN"/>
    <property type="match status" value="1"/>
</dbReference>
<evidence type="ECO:0000256" key="2">
    <source>
        <dbReference type="ARBA" id="ARBA00004123"/>
    </source>
</evidence>
<dbReference type="SUPFAM" id="SSF47807">
    <property type="entry name" value="5' to 3' exonuclease, C-terminal subdomain"/>
    <property type="match status" value="1"/>
</dbReference>
<dbReference type="InterPro" id="IPR001044">
    <property type="entry name" value="XPG/Rad2_eukaryotes"/>
</dbReference>
<evidence type="ECO:0000256" key="7">
    <source>
        <dbReference type="ARBA" id="ARBA00022763"/>
    </source>
</evidence>
<dbReference type="GO" id="GO:0008821">
    <property type="term" value="F:crossover junction DNA endonuclease activity"/>
    <property type="evidence" value="ECO:0007669"/>
    <property type="project" value="UniProtKB-ARBA"/>
</dbReference>
<keyword evidence="11" id="KW-0539">Nucleus</keyword>
<evidence type="ECO:0000256" key="13">
    <source>
        <dbReference type="SAM" id="MobiDB-lite"/>
    </source>
</evidence>
<dbReference type="PRINTS" id="PR00066">
    <property type="entry name" value="XRODRMPGMNTG"/>
</dbReference>
<dbReference type="SUPFAM" id="SSF88723">
    <property type="entry name" value="PIN domain-like"/>
    <property type="match status" value="1"/>
</dbReference>
<comment type="similarity">
    <text evidence="12">Belongs to the XPG/RAD2 endonuclease family. GEN subfamily.</text>
</comment>
<keyword evidence="6" id="KW-0255">Endonuclease</keyword>
<feature type="domain" description="XPG N-terminal" evidence="15">
    <location>
        <begin position="1"/>
        <end position="98"/>
    </location>
</feature>
<evidence type="ECO:0000256" key="4">
    <source>
        <dbReference type="ARBA" id="ARBA00022722"/>
    </source>
</evidence>
<dbReference type="InterPro" id="IPR006086">
    <property type="entry name" value="XPG-I_dom"/>
</dbReference>
<dbReference type="InterPro" id="IPR036279">
    <property type="entry name" value="5-3_exonuclease_C_sf"/>
</dbReference>
<evidence type="ECO:0000259" key="15">
    <source>
        <dbReference type="SMART" id="SM00485"/>
    </source>
</evidence>
<feature type="compositionally biased region" description="Basic and acidic residues" evidence="13">
    <location>
        <begin position="553"/>
        <end position="575"/>
    </location>
</feature>
<feature type="region of interest" description="Disordered" evidence="13">
    <location>
        <begin position="414"/>
        <end position="496"/>
    </location>
</feature>
<dbReference type="Gene3D" id="3.40.50.1010">
    <property type="entry name" value="5'-nuclease"/>
    <property type="match status" value="2"/>
</dbReference>
<feature type="compositionally biased region" description="Polar residues" evidence="13">
    <location>
        <begin position="444"/>
        <end position="453"/>
    </location>
</feature>
<dbReference type="Gene3D" id="1.10.150.20">
    <property type="entry name" value="5' to 3' exonuclease, C-terminal subdomain"/>
    <property type="match status" value="1"/>
</dbReference>
<organism evidence="16">
    <name type="scientific">Amblyomma sculptum</name>
    <name type="common">Tick</name>
    <dbReference type="NCBI Taxonomy" id="1581419"/>
    <lineage>
        <taxon>Eukaryota</taxon>
        <taxon>Metazoa</taxon>
        <taxon>Ecdysozoa</taxon>
        <taxon>Arthropoda</taxon>
        <taxon>Chelicerata</taxon>
        <taxon>Arachnida</taxon>
        <taxon>Acari</taxon>
        <taxon>Parasitiformes</taxon>
        <taxon>Ixodida</taxon>
        <taxon>Ixodoidea</taxon>
        <taxon>Ixodidae</taxon>
        <taxon>Amblyomminae</taxon>
        <taxon>Amblyomma</taxon>
    </lineage>
</organism>
<dbReference type="CDD" id="cd09868">
    <property type="entry name" value="PIN_XPG_RAD2"/>
    <property type="match status" value="2"/>
</dbReference>
<dbReference type="GO" id="GO:0000400">
    <property type="term" value="F:four-way junction DNA binding"/>
    <property type="evidence" value="ECO:0007669"/>
    <property type="project" value="UniProtKB-ARBA"/>
</dbReference>